<feature type="domain" description="FRG" evidence="1">
    <location>
        <begin position="64"/>
        <end position="178"/>
    </location>
</feature>
<name>A0ABY6TJX7_9PAST</name>
<dbReference type="EMBL" id="CABFKI010000007">
    <property type="protein sequence ID" value="VTU08082.1"/>
    <property type="molecule type" value="Genomic_DNA"/>
</dbReference>
<evidence type="ECO:0000259" key="1">
    <source>
        <dbReference type="SMART" id="SM00901"/>
    </source>
</evidence>
<gene>
    <name evidence="2" type="ORF">SAMEA1410922_01285</name>
</gene>
<sequence length="301" mass="35612">MVFQCPTVENLDEIQEIDINKRIFEQNYTLEKYSDNSVGFANCIKIETIEQFYYVCQKIFSLEQIRPTIYRGQSNYHWKLTSSLEREIINNIPNDIITTELYDKIREEHLANFKKLARGKLKDQSLLKGNTSEYDNELWAIAQHLKMKTPLIDWSKSFFVGVFFAFNSQEECEYRAVYRILSEFINKLSQNIVIEPRMDYYGRLTAQQGVFTYWGMESDLEKICNVIDENVNKEIEGSKPLSKQVKEKMLTKYYISNSLKKDIQKYLEHIGITYETIYPDLDGIIEKANLDLLSSFEKYKR</sequence>
<comment type="caution">
    <text evidence="2">The sequence shown here is derived from an EMBL/GenBank/DDBJ whole genome shotgun (WGS) entry which is preliminary data.</text>
</comment>
<accession>A0ABY6TJX7</accession>
<dbReference type="GeneID" id="86155681"/>
<organism evidence="2 3">
    <name type="scientific">Actinobacillus porcinus</name>
    <dbReference type="NCBI Taxonomy" id="51048"/>
    <lineage>
        <taxon>Bacteria</taxon>
        <taxon>Pseudomonadati</taxon>
        <taxon>Pseudomonadota</taxon>
        <taxon>Gammaproteobacteria</taxon>
        <taxon>Pasteurellales</taxon>
        <taxon>Pasteurellaceae</taxon>
        <taxon>Actinobacillus</taxon>
    </lineage>
</organism>
<evidence type="ECO:0000313" key="2">
    <source>
        <dbReference type="EMBL" id="VTU08082.1"/>
    </source>
</evidence>
<proteinExistence type="predicted"/>
<dbReference type="InterPro" id="IPR014966">
    <property type="entry name" value="FRG-dom"/>
</dbReference>
<dbReference type="RefSeq" id="WP_135710079.1">
    <property type="nucleotide sequence ID" value="NZ_CABFKI010000007.1"/>
</dbReference>
<reference evidence="2 3" key="1">
    <citation type="submission" date="2019-05" db="EMBL/GenBank/DDBJ databases">
        <authorList>
            <consortium name="Pathogen Informatics"/>
        </authorList>
    </citation>
    <scope>NUCLEOTIDE SEQUENCE [LARGE SCALE GENOMIC DNA]</scope>
    <source>
        <strain evidence="2 3">NM319</strain>
    </source>
</reference>
<dbReference type="SMART" id="SM00901">
    <property type="entry name" value="FRG"/>
    <property type="match status" value="1"/>
</dbReference>
<dbReference type="Pfam" id="PF08867">
    <property type="entry name" value="FRG"/>
    <property type="match status" value="1"/>
</dbReference>
<keyword evidence="3" id="KW-1185">Reference proteome</keyword>
<protein>
    <submittedName>
        <fullName evidence="2">FRG domain</fullName>
    </submittedName>
</protein>
<dbReference type="Proteomes" id="UP000308167">
    <property type="component" value="Unassembled WGS sequence"/>
</dbReference>
<evidence type="ECO:0000313" key="3">
    <source>
        <dbReference type="Proteomes" id="UP000308167"/>
    </source>
</evidence>